<dbReference type="OrthoDB" id="3337636at2"/>
<sequence length="1075" mass="117408">MSGQGNEAGSLHRAGVAAWLVSHGINGNPIPLDDTANSGTIQSVDFETNDAIDDIHCKLTDGRTLLVQAKRACGDDRHLKDTVYQWARQRPEAGVIFGLAVAEPKGPVRHLRTALNRRRRSIPGNPSSGEKSALAALAKAFPVDISTSRREEILDSAYVLVVDAHEPGLPHFQAAASWLVAAGVPHERGAEAFEALRSRLQADAAKARGSDLDDWLEILAKAGYPLAEEYRGSRGQRRQFDLGVLARYCDRFQADRGMLSFALLADDLPPMKVEGLAKSFTVSWSSTFENRKYASEPLLDVARRWGRLVVTGLPGSGKSTAIRQLAAEWAATSDAPIPILVSLKVVAENPPEPASFTPAMLVDAALPKLGGDERRALHATLLAKIGDGDAALLLDGLDECGTATSTIADGITRLLEQLHPDTDVIVTARGSALPAASKTGLPTVELTEPQGLTSQLDNLIRHAAKIRANGQQEAEWAAARISWLESVRRADGHGGGPLLVRSNSLWQVPLLATMVTLLATLRPTEKIPTNRSLLFMAAVEESVTKWESRRAIQRVPWNVSDPRMLVDGFAVIAHELAHRSGRLSVEIARKSIRDRAVQYWGMSRGPAESASADIVRFWDEVIGAFPRNSDGMLLSRAQYLVDIGDAMWAAHVLEDEEERKAWVNRALEDPNRREAFILAVLYAPSILHSIETFHGSGNDRGRRALVWAADAIREGGRSLMNVVTPALMAALADAAGKGLALPDIGSNSAGQRSGRDPKEWEYVLRLAGLPVVPQLRKLRDDLLAGLRLNKEHRLVSQALTSLTDAVVDGHTEIPNSSLAALKEMLAVPAPRRVNRPPRRNSRGVMSFTLPERRRPIGYADVLKLAAEYAGSLDSSTRTAIYSEAREASVRDYFEIVAVLQAKGFSDPQPFFRVPELIRLTEEFPSHWAAVEWLFRPMENISEGTQLRRVQRWRPAEILEFTELIGLRASGLDDLRAGRNEATTTIESLVKCVCSSYRISESHIAAQAAYIASIASTGDQQIVRIILGIPPAREVRFVVPSTEFRLEGLESLLAGYASTCQILSLFNLCLSDSFGR</sequence>
<dbReference type="AlphaFoldDB" id="Q2JGS9"/>
<name>Q2JGS9_FRACC</name>
<accession>Q2JGS9</accession>
<dbReference type="SUPFAM" id="SSF52540">
    <property type="entry name" value="P-loop containing nucleoside triphosphate hydrolases"/>
    <property type="match status" value="1"/>
</dbReference>
<dbReference type="RefSeq" id="WP_011434594.1">
    <property type="nucleotide sequence ID" value="NC_007777.1"/>
</dbReference>
<dbReference type="EMBL" id="CP000249">
    <property type="protein sequence ID" value="ABD09513.1"/>
    <property type="molecule type" value="Genomic_DNA"/>
</dbReference>
<feature type="domain" description="NACHT" evidence="1">
    <location>
        <begin position="306"/>
        <end position="432"/>
    </location>
</feature>
<dbReference type="Gene3D" id="3.40.50.300">
    <property type="entry name" value="P-loop containing nucleotide triphosphate hydrolases"/>
    <property type="match status" value="1"/>
</dbReference>
<dbReference type="eggNOG" id="COG0389">
    <property type="taxonomic scope" value="Bacteria"/>
</dbReference>
<keyword evidence="3" id="KW-1185">Reference proteome</keyword>
<dbReference type="STRING" id="106370.Francci3_0119"/>
<gene>
    <name evidence="2" type="ordered locus">Francci3_0119</name>
</gene>
<dbReference type="Pfam" id="PF05729">
    <property type="entry name" value="NACHT"/>
    <property type="match status" value="1"/>
</dbReference>
<dbReference type="PROSITE" id="PS50837">
    <property type="entry name" value="NACHT"/>
    <property type="match status" value="1"/>
</dbReference>
<protein>
    <submittedName>
        <fullName evidence="2">Signal transduction protein with Nacht domain</fullName>
    </submittedName>
</protein>
<proteinExistence type="predicted"/>
<dbReference type="Proteomes" id="UP000001937">
    <property type="component" value="Chromosome"/>
</dbReference>
<evidence type="ECO:0000313" key="2">
    <source>
        <dbReference type="EMBL" id="ABD09513.1"/>
    </source>
</evidence>
<organism evidence="2 3">
    <name type="scientific">Frankia casuarinae (strain DSM 45818 / CECT 9043 / HFP020203 / CcI3)</name>
    <dbReference type="NCBI Taxonomy" id="106370"/>
    <lineage>
        <taxon>Bacteria</taxon>
        <taxon>Bacillati</taxon>
        <taxon>Actinomycetota</taxon>
        <taxon>Actinomycetes</taxon>
        <taxon>Frankiales</taxon>
        <taxon>Frankiaceae</taxon>
        <taxon>Frankia</taxon>
    </lineage>
</organism>
<reference evidence="2 3" key="1">
    <citation type="journal article" date="2007" name="Genome Res.">
        <title>Genome characteristics of facultatively symbiotic Frankia sp. strains reflect host range and host plant biogeography.</title>
        <authorList>
            <person name="Normand P."/>
            <person name="Lapierre P."/>
            <person name="Tisa L.S."/>
            <person name="Gogarten J.P."/>
            <person name="Alloisio N."/>
            <person name="Bagnarol E."/>
            <person name="Bassi C.A."/>
            <person name="Berry A.M."/>
            <person name="Bickhart D.M."/>
            <person name="Choisne N."/>
            <person name="Couloux A."/>
            <person name="Cournoyer B."/>
            <person name="Cruveiller S."/>
            <person name="Daubin V."/>
            <person name="Demange N."/>
            <person name="Francino M.P."/>
            <person name="Goltsman E."/>
            <person name="Huang Y."/>
            <person name="Kopp O.R."/>
            <person name="Labarre L."/>
            <person name="Lapidus A."/>
            <person name="Lavire C."/>
            <person name="Marechal J."/>
            <person name="Martinez M."/>
            <person name="Mastronunzio J.E."/>
            <person name="Mullin B.C."/>
            <person name="Niemann J."/>
            <person name="Pujic P."/>
            <person name="Rawnsley T."/>
            <person name="Rouy Z."/>
            <person name="Schenowitz C."/>
            <person name="Sellstedt A."/>
            <person name="Tavares F."/>
            <person name="Tomkins J.P."/>
            <person name="Vallenet D."/>
            <person name="Valverde C."/>
            <person name="Wall L.G."/>
            <person name="Wang Y."/>
            <person name="Medigue C."/>
            <person name="Benson D.R."/>
        </authorList>
    </citation>
    <scope>NUCLEOTIDE SEQUENCE [LARGE SCALE GENOMIC DNA]</scope>
    <source>
        <strain evidence="3">DSM 45818 / CECT 9043 / CcI3</strain>
    </source>
</reference>
<dbReference type="InterPro" id="IPR007111">
    <property type="entry name" value="NACHT_NTPase"/>
</dbReference>
<dbReference type="eggNOG" id="COG5635">
    <property type="taxonomic scope" value="Bacteria"/>
</dbReference>
<dbReference type="KEGG" id="fra:Francci3_0119"/>
<evidence type="ECO:0000259" key="1">
    <source>
        <dbReference type="PROSITE" id="PS50837"/>
    </source>
</evidence>
<evidence type="ECO:0000313" key="3">
    <source>
        <dbReference type="Proteomes" id="UP000001937"/>
    </source>
</evidence>
<dbReference type="HOGENOM" id="CLU_286940_0_0_11"/>
<dbReference type="InterPro" id="IPR027417">
    <property type="entry name" value="P-loop_NTPase"/>
</dbReference>